<dbReference type="PANTHER" id="PTHR30038">
    <property type="entry name" value="ALDEHYDE FERREDOXIN OXIDOREDUCTASE"/>
    <property type="match status" value="1"/>
</dbReference>
<dbReference type="GO" id="GO:0009055">
    <property type="term" value="F:electron transfer activity"/>
    <property type="evidence" value="ECO:0007669"/>
    <property type="project" value="InterPro"/>
</dbReference>
<dbReference type="InterPro" id="IPR013985">
    <property type="entry name" value="Ald_Fedxn_OxRdtase_dom3"/>
</dbReference>
<gene>
    <name evidence="2" type="ORF">S01H1_69427</name>
</gene>
<dbReference type="GO" id="GO:0051536">
    <property type="term" value="F:iron-sulfur cluster binding"/>
    <property type="evidence" value="ECO:0007669"/>
    <property type="project" value="InterPro"/>
</dbReference>
<evidence type="ECO:0000313" key="2">
    <source>
        <dbReference type="EMBL" id="GAG39798.1"/>
    </source>
</evidence>
<dbReference type="InterPro" id="IPR001203">
    <property type="entry name" value="OxRdtase_Ald_Fedxn_C"/>
</dbReference>
<sequence>EDLQNVARGFWGGAVAVDYTTYEGKALAAKKIQDRTYAKESLLLCDFLWPVIWVRFAEDHSGDPTMESQVLSAITGKEIDEADLNRIGERIFNLQRAVLLRQGWDGRNSDTLLDHLHDEPLEGVFFNPDCIVPDSNGEIVSRKGNRVERGDFEKLKDEYYQLRGWDVGSGLPTEKKLTELGLEDIAAGLKAGGLLR</sequence>
<dbReference type="EMBL" id="BARS01046096">
    <property type="protein sequence ID" value="GAG39798.1"/>
    <property type="molecule type" value="Genomic_DNA"/>
</dbReference>
<protein>
    <recommendedName>
        <fullName evidence="1">Aldehyde ferredoxin oxidoreductase C-terminal domain-containing protein</fullName>
    </recommendedName>
</protein>
<dbReference type="AlphaFoldDB" id="X0XT14"/>
<reference evidence="2" key="1">
    <citation type="journal article" date="2014" name="Front. Microbiol.">
        <title>High frequency of phylogenetically diverse reductive dehalogenase-homologous genes in deep subseafloor sedimentary metagenomes.</title>
        <authorList>
            <person name="Kawai M."/>
            <person name="Futagami T."/>
            <person name="Toyoda A."/>
            <person name="Takaki Y."/>
            <person name="Nishi S."/>
            <person name="Hori S."/>
            <person name="Arai W."/>
            <person name="Tsubouchi T."/>
            <person name="Morono Y."/>
            <person name="Uchiyama I."/>
            <person name="Ito T."/>
            <person name="Fujiyama A."/>
            <person name="Inagaki F."/>
            <person name="Takami H."/>
        </authorList>
    </citation>
    <scope>NUCLEOTIDE SEQUENCE</scope>
    <source>
        <strain evidence="2">Expedition CK06-06</strain>
    </source>
</reference>
<comment type="caution">
    <text evidence="2">The sequence shown here is derived from an EMBL/GenBank/DDBJ whole genome shotgun (WGS) entry which is preliminary data.</text>
</comment>
<organism evidence="2">
    <name type="scientific">marine sediment metagenome</name>
    <dbReference type="NCBI Taxonomy" id="412755"/>
    <lineage>
        <taxon>unclassified sequences</taxon>
        <taxon>metagenomes</taxon>
        <taxon>ecological metagenomes</taxon>
    </lineage>
</organism>
<evidence type="ECO:0000259" key="1">
    <source>
        <dbReference type="Pfam" id="PF01314"/>
    </source>
</evidence>
<dbReference type="InterPro" id="IPR051919">
    <property type="entry name" value="W-dependent_AOR"/>
</dbReference>
<feature type="non-terminal residue" evidence="2">
    <location>
        <position position="1"/>
    </location>
</feature>
<dbReference type="InterPro" id="IPR036021">
    <property type="entry name" value="Tungsten_al_ferr_oxy-like_C"/>
</dbReference>
<dbReference type="PANTHER" id="PTHR30038:SF0">
    <property type="entry name" value="TUNGSTEN-CONTAINING ALDEHYDE FERREDOXIN OXIDOREDUCTASE"/>
    <property type="match status" value="1"/>
</dbReference>
<accession>X0XT14</accession>
<dbReference type="Gene3D" id="1.10.599.10">
    <property type="entry name" value="Aldehyde Ferredoxin Oxidoreductase Protein, subunit A, domain 3"/>
    <property type="match status" value="1"/>
</dbReference>
<proteinExistence type="predicted"/>
<dbReference type="Pfam" id="PF01314">
    <property type="entry name" value="AFOR_C"/>
    <property type="match status" value="1"/>
</dbReference>
<feature type="domain" description="Aldehyde ferredoxin oxidoreductase C-terminal" evidence="1">
    <location>
        <begin position="15"/>
        <end position="182"/>
    </location>
</feature>
<name>X0XT14_9ZZZZ</name>
<dbReference type="SUPFAM" id="SSF48310">
    <property type="entry name" value="Aldehyde ferredoxin oxidoreductase, C-terminal domains"/>
    <property type="match status" value="1"/>
</dbReference>
<dbReference type="GO" id="GO:0016625">
    <property type="term" value="F:oxidoreductase activity, acting on the aldehyde or oxo group of donors, iron-sulfur protein as acceptor"/>
    <property type="evidence" value="ECO:0007669"/>
    <property type="project" value="InterPro"/>
</dbReference>